<proteinExistence type="predicted"/>
<dbReference type="Pfam" id="PF11412">
    <property type="entry name" value="DsbD_N"/>
    <property type="match status" value="1"/>
</dbReference>
<evidence type="ECO:0000313" key="4">
    <source>
        <dbReference type="Proteomes" id="UP000006056"/>
    </source>
</evidence>
<sequence length="166" mass="17619">MTLHGVRRSTVAALLLFAGAAGAQSINAGVASAVKKGHVDFLADAQAVPANQAATVKLHFRVEPGFHINSHTPKSDVLIPTKLTVAMVGDDPEVTGVDFPAGEPFAFAFEPKQKLDVYQGDVVLTAHLKAKPGLHSLKAELYYQACDQAACYPPKKLAVEQPYTAK</sequence>
<keyword evidence="4" id="KW-1185">Reference proteome</keyword>
<keyword evidence="1" id="KW-0732">Signal</keyword>
<gene>
    <name evidence="3" type="ordered locus">Terro_0742</name>
</gene>
<evidence type="ECO:0000259" key="2">
    <source>
        <dbReference type="Pfam" id="PF11412"/>
    </source>
</evidence>
<organism evidence="3 4">
    <name type="scientific">Terriglobus roseus (strain DSM 18391 / NRRL B-41598 / KBS 63)</name>
    <dbReference type="NCBI Taxonomy" id="926566"/>
    <lineage>
        <taxon>Bacteria</taxon>
        <taxon>Pseudomonadati</taxon>
        <taxon>Acidobacteriota</taxon>
        <taxon>Terriglobia</taxon>
        <taxon>Terriglobales</taxon>
        <taxon>Acidobacteriaceae</taxon>
        <taxon>Terriglobus</taxon>
    </lineage>
</organism>
<dbReference type="HOGENOM" id="CLU_130244_0_0_0"/>
<feature type="signal peptide" evidence="1">
    <location>
        <begin position="1"/>
        <end position="23"/>
    </location>
</feature>
<dbReference type="EMBL" id="CP003379">
    <property type="protein sequence ID" value="AFL87077.1"/>
    <property type="molecule type" value="Genomic_DNA"/>
</dbReference>
<feature type="domain" description="Thiol:disulfide interchange protein DsbD N-terminal" evidence="2">
    <location>
        <begin position="40"/>
        <end position="157"/>
    </location>
</feature>
<dbReference type="RefSeq" id="WP_014784646.1">
    <property type="nucleotide sequence ID" value="NC_018014.1"/>
</dbReference>
<protein>
    <submittedName>
        <fullName evidence="3">Disulfide bond corrector protein DsbC</fullName>
    </submittedName>
</protein>
<accession>I3ZCV9</accession>
<evidence type="ECO:0000313" key="3">
    <source>
        <dbReference type="EMBL" id="AFL87077.1"/>
    </source>
</evidence>
<dbReference type="OrthoDB" id="121090at2"/>
<dbReference type="KEGG" id="trs:Terro_0742"/>
<name>I3ZCV9_TERRK</name>
<dbReference type="InterPro" id="IPR036929">
    <property type="entry name" value="DsbDN_sf"/>
</dbReference>
<dbReference type="InterPro" id="IPR028250">
    <property type="entry name" value="DsbDN"/>
</dbReference>
<dbReference type="Proteomes" id="UP000006056">
    <property type="component" value="Chromosome"/>
</dbReference>
<evidence type="ECO:0000256" key="1">
    <source>
        <dbReference type="SAM" id="SignalP"/>
    </source>
</evidence>
<dbReference type="STRING" id="926566.Terro_0742"/>
<dbReference type="AlphaFoldDB" id="I3ZCV9"/>
<dbReference type="eggNOG" id="COG4232">
    <property type="taxonomic scope" value="Bacteria"/>
</dbReference>
<reference evidence="3 4" key="1">
    <citation type="submission" date="2012-06" db="EMBL/GenBank/DDBJ databases">
        <title>Complete genome of Terriglobus roseus DSM 18391.</title>
        <authorList>
            <consortium name="US DOE Joint Genome Institute (JGI-PGF)"/>
            <person name="Lucas S."/>
            <person name="Copeland A."/>
            <person name="Lapidus A."/>
            <person name="Glavina del Rio T."/>
            <person name="Dalin E."/>
            <person name="Tice H."/>
            <person name="Bruce D."/>
            <person name="Goodwin L."/>
            <person name="Pitluck S."/>
            <person name="Peters L."/>
            <person name="Mikhailova N."/>
            <person name="Munk A.C.C."/>
            <person name="Kyrpides N."/>
            <person name="Mavromatis K."/>
            <person name="Ivanova N."/>
            <person name="Brettin T."/>
            <person name="Detter J.C."/>
            <person name="Han C."/>
            <person name="Larimer F."/>
            <person name="Land M."/>
            <person name="Hauser L."/>
            <person name="Markowitz V."/>
            <person name="Cheng J.-F."/>
            <person name="Hugenholtz P."/>
            <person name="Woyke T."/>
            <person name="Wu D."/>
            <person name="Brambilla E."/>
            <person name="Klenk H.-P."/>
            <person name="Eisen J.A."/>
        </authorList>
    </citation>
    <scope>NUCLEOTIDE SEQUENCE [LARGE SCALE GENOMIC DNA]</scope>
    <source>
        <strain evidence="4">DSM 18391 / NRRL B-41598 / KBS 63</strain>
    </source>
</reference>
<dbReference type="Gene3D" id="2.60.40.1250">
    <property type="entry name" value="Thiol:disulfide interchange protein DsbD, N-terminal domain"/>
    <property type="match status" value="1"/>
</dbReference>
<feature type="chain" id="PRO_5003684467" evidence="1">
    <location>
        <begin position="24"/>
        <end position="166"/>
    </location>
</feature>